<keyword evidence="3" id="KW-1185">Reference proteome</keyword>
<reference evidence="2" key="1">
    <citation type="submission" date="2013-12" db="EMBL/GenBank/DDBJ databases">
        <authorList>
            <person name="Omoto C.K."/>
            <person name="Sibley D."/>
            <person name="Venepally P."/>
            <person name="Hadjithomas M."/>
            <person name="Karamycheva S."/>
            <person name="Brunk B."/>
            <person name="Roos D."/>
            <person name="Caler E."/>
            <person name="Lorenzi H."/>
        </authorList>
    </citation>
    <scope>NUCLEOTIDE SEQUENCE</scope>
</reference>
<dbReference type="PANTHER" id="PTHR23339">
    <property type="entry name" value="TYROSINE SPECIFIC PROTEIN PHOSPHATASE AND DUAL SPECIFICITY PROTEIN PHOSPHATASE"/>
    <property type="match status" value="1"/>
</dbReference>
<evidence type="ECO:0000313" key="2">
    <source>
        <dbReference type="EMBL" id="EZG56785.1"/>
    </source>
</evidence>
<evidence type="ECO:0000313" key="3">
    <source>
        <dbReference type="Proteomes" id="UP000019763"/>
    </source>
</evidence>
<organism evidence="2 3">
    <name type="scientific">Gregarina niphandrodes</name>
    <name type="common">Septate eugregarine</name>
    <dbReference type="NCBI Taxonomy" id="110365"/>
    <lineage>
        <taxon>Eukaryota</taxon>
        <taxon>Sar</taxon>
        <taxon>Alveolata</taxon>
        <taxon>Apicomplexa</taxon>
        <taxon>Conoidasida</taxon>
        <taxon>Gregarinasina</taxon>
        <taxon>Eugregarinorida</taxon>
        <taxon>Gregarinidae</taxon>
        <taxon>Gregarina</taxon>
    </lineage>
</organism>
<dbReference type="eggNOG" id="KOG1720">
    <property type="taxonomic scope" value="Eukaryota"/>
</dbReference>
<dbReference type="SUPFAM" id="SSF52799">
    <property type="entry name" value="(Phosphotyrosine protein) phosphatases II"/>
    <property type="match status" value="1"/>
</dbReference>
<dbReference type="Pfam" id="PF14671">
    <property type="entry name" value="DSPn"/>
    <property type="match status" value="1"/>
</dbReference>
<feature type="domain" description="Dual specificity/tyrosine protein phosphatase N-terminal" evidence="1">
    <location>
        <begin position="4"/>
        <end position="50"/>
    </location>
</feature>
<dbReference type="InterPro" id="IPR029021">
    <property type="entry name" value="Prot-tyrosine_phosphatase-like"/>
</dbReference>
<name>A0A023B4I4_GRENI</name>
<dbReference type="GeneID" id="22913569"/>
<dbReference type="InterPro" id="IPR050561">
    <property type="entry name" value="PTP"/>
</dbReference>
<dbReference type="OMA" id="EVCHPEL"/>
<dbReference type="Gene3D" id="3.90.190.10">
    <property type="entry name" value="Protein tyrosine phosphatase superfamily"/>
    <property type="match status" value="2"/>
</dbReference>
<dbReference type="OrthoDB" id="442453at2759"/>
<dbReference type="RefSeq" id="XP_011131151.1">
    <property type="nucleotide sequence ID" value="XM_011132849.1"/>
</dbReference>
<proteinExistence type="predicted"/>
<dbReference type="EMBL" id="AFNH02000758">
    <property type="protein sequence ID" value="EZG56785.1"/>
    <property type="molecule type" value="Genomic_DNA"/>
</dbReference>
<dbReference type="InterPro" id="IPR029260">
    <property type="entry name" value="DSPn"/>
</dbReference>
<accession>A0A023B4I4</accession>
<dbReference type="Proteomes" id="UP000019763">
    <property type="component" value="Unassembled WGS sequence"/>
</dbReference>
<comment type="caution">
    <text evidence="2">The sequence shown here is derived from an EMBL/GenBank/DDBJ whole genome shotgun (WGS) entry which is preliminary data.</text>
</comment>
<evidence type="ECO:0000259" key="1">
    <source>
        <dbReference type="Pfam" id="PF14671"/>
    </source>
</evidence>
<gene>
    <name evidence="2" type="ORF">GNI_101060</name>
</gene>
<sequence length="180" mass="20758">MDQLNFSVAEAIDPFLKFKKIKFTPFRDASYGPCTYELSLYGCFAGFKKAKDLGWYNFSTFDLAQYEKYEQVCNGDLNWIIPKKFIAFSGPASPDEPEVEESYNHPPEKYVPIFKKWDVSLVIRLNKKQYNAKGFTKHGIKHVDLYFLDGSCPSEYVQAFPLSRGIAYEEPHVIDCFVAI</sequence>
<dbReference type="VEuPathDB" id="CryptoDB:GNI_101060"/>
<protein>
    <submittedName>
        <fullName evidence="2">Dual specificity protein phosphatase CDC14A</fullName>
    </submittedName>
</protein>
<dbReference type="AlphaFoldDB" id="A0A023B4I4"/>